<gene>
    <name evidence="1" type="ORF">SXIM_00420</name>
</gene>
<keyword evidence="2" id="KW-1185">Reference proteome</keyword>
<dbReference type="EMBL" id="CP009922">
    <property type="protein sequence ID" value="AKG41426.1"/>
    <property type="molecule type" value="Genomic_DNA"/>
</dbReference>
<dbReference type="KEGG" id="sxi:SXIM_00420"/>
<dbReference type="AlphaFoldDB" id="A0A0F7CMM6"/>
<organism evidence="1 2">
    <name type="scientific">Streptomyces xiamenensis</name>
    <dbReference type="NCBI Taxonomy" id="408015"/>
    <lineage>
        <taxon>Bacteria</taxon>
        <taxon>Bacillati</taxon>
        <taxon>Actinomycetota</taxon>
        <taxon>Actinomycetes</taxon>
        <taxon>Kitasatosporales</taxon>
        <taxon>Streptomycetaceae</taxon>
        <taxon>Streptomyces</taxon>
    </lineage>
</organism>
<accession>A0A0F7CMM6</accession>
<evidence type="ECO:0000313" key="1">
    <source>
        <dbReference type="EMBL" id="AKG41426.1"/>
    </source>
</evidence>
<evidence type="ECO:0000313" key="2">
    <source>
        <dbReference type="Proteomes" id="UP000034034"/>
    </source>
</evidence>
<reference evidence="1" key="1">
    <citation type="submission" date="2019-08" db="EMBL/GenBank/DDBJ databases">
        <title>Complete genome sequence of a mangrove-derived Streptomyces xiamenensis.</title>
        <authorList>
            <person name="Xu J."/>
        </authorList>
    </citation>
    <scope>NUCLEOTIDE SEQUENCE</scope>
    <source>
        <strain evidence="1">318</strain>
    </source>
</reference>
<proteinExistence type="predicted"/>
<dbReference type="Proteomes" id="UP000034034">
    <property type="component" value="Chromosome"/>
</dbReference>
<protein>
    <submittedName>
        <fullName evidence="1">Uncharacterized protein</fullName>
    </submittedName>
</protein>
<sequence length="47" mass="5443">MVSHQPPKGDDIRLVVAISRHVNHIEQPQVSKDSEISRYRLHLRGRS</sequence>
<name>A0A0F7CMM6_9ACTN</name>
<dbReference type="HOGENOM" id="CLU_3173965_0_0_11"/>